<feature type="transmembrane region" description="Helical" evidence="3">
    <location>
        <begin position="795"/>
        <end position="813"/>
    </location>
</feature>
<keyword evidence="1" id="KW-0175">Coiled coil</keyword>
<feature type="transmembrane region" description="Helical" evidence="3">
    <location>
        <begin position="560"/>
        <end position="581"/>
    </location>
</feature>
<feature type="compositionally biased region" description="Low complexity" evidence="2">
    <location>
        <begin position="125"/>
        <end position="137"/>
    </location>
</feature>
<dbReference type="EMBL" id="GG662455">
    <property type="protein sequence ID" value="EAS04169.2"/>
    <property type="molecule type" value="Genomic_DNA"/>
</dbReference>
<sequence>MSGISDTSATDLNLNLIPNQDKQNNNINAQDPITDDKSGKKKRNKNNKSKKDGNNANGQGVDNSNQERLAKNLEVIKQGDLDVFPPDFKLAEKHQKVLRLYYDEETENNDEQTNLNQTKNSDLENQNQNKQQDQVAKNNDDDDDKQCSCCGRLKIDFKLQLKSDIIDFSFLGPAYPLFFSFLKMIYILILIIFATSGLVNIITNARSGNSCQDGAKALQQLIDQGYTLSAAKKQIQNTCQLNWISQFTLGNRRNDEKSLLIQEYLNLFTILALIVFIQYMEINFRIQSFRIDIKTTTPNDYTVFITQIQKKMDLLKPKKQNNADNTDKKDNNAIVKKEFYLSYKECFEEYLKEKFQTEGKIFRLSFCFNLDELNQHTEDRVKLLREIEQLNNRLKEIGYPRDDKGIEKKQKIIDEIEDKKYEETRKITRISEIQNKCYNSFVGEDEDQEFMRYNFIGQAFLSFNNQKDLQEFLKKTKKMDKKDLKFQGKLLQFEQAPDPTDICWSNLYTTKTVRKLRIGFGFFMNIALIVLAGMAIYGLADVQYSYTKSNSIEPNNYEKFIIQIISLGISIFITVINEVLVRLVEKINQLKKFRMKTSEQTSFMIILCLTQFFNSTVIPLLLLIMVSSADSYYSILYSPTGLILNQNSIFMTNAFLPILMTFIFDPSYRWKQFNRNRQKKLGEQNKCTYTQREAQELFQDPEFQLSVQYATTLKSIFMMFFYTSVMPLCLMWSFIALAIQYVIAKYLLIYRRVVLVSFGTKLSQSSLIILKIGLIIYSSTAFLFFKLSNSLDRPYVPSIIGIVLSVINFAIPLEFISEKLFKIDEDQIYDEEEIDKNKTLSYEEAIVKEFSTDYAIENPALKRKLLISDEYKIDRKSIQKLKIRGKKKVKRNQKNAIEENCKLLDQGEKINIYDQSNQNIQQDNNIALKQNNLVSQNIVGINQHQVNENTDQFQVSYNSKLVNLDIKLKEVQTSIEMVSYASIQNKNKQEEIEAYKENIKKLSVSMSLLQKQNKKQQQIIKQKNLQYEDQKNIKLNDELFIQAHQKLQNYRKHFNITNYMDENINKIITFCEQSNNSQYDSNNIKNQIDQLFDYQDWLYKHFINLDKEIYQSQGESQQNFNLISQSDELIKKLRDKKIGILNIISQHQDYYC</sequence>
<dbReference type="PANTHER" id="PTHR13018">
    <property type="entry name" value="PROBABLE MEMBRANE PROTEIN DUF221-RELATED"/>
    <property type="match status" value="1"/>
</dbReference>
<evidence type="ECO:0000256" key="3">
    <source>
        <dbReference type="SAM" id="Phobius"/>
    </source>
</evidence>
<evidence type="ECO:0000313" key="5">
    <source>
        <dbReference type="Proteomes" id="UP000009168"/>
    </source>
</evidence>
<dbReference type="GO" id="GO:0005886">
    <property type="term" value="C:plasma membrane"/>
    <property type="evidence" value="ECO:0007669"/>
    <property type="project" value="TreeGrafter"/>
</dbReference>
<keyword evidence="3" id="KW-0472">Membrane</keyword>
<dbReference type="AlphaFoldDB" id="Q247X6"/>
<feature type="compositionally biased region" description="Basic residues" evidence="2">
    <location>
        <begin position="39"/>
        <end position="48"/>
    </location>
</feature>
<dbReference type="GeneID" id="7830413"/>
<dbReference type="Proteomes" id="UP000009168">
    <property type="component" value="Unassembled WGS sequence"/>
</dbReference>
<feature type="transmembrane region" description="Helical" evidence="3">
    <location>
        <begin position="185"/>
        <end position="203"/>
    </location>
</feature>
<dbReference type="InterPro" id="IPR045122">
    <property type="entry name" value="Csc1-like"/>
</dbReference>
<feature type="coiled-coil region" evidence="1">
    <location>
        <begin position="985"/>
        <end position="1026"/>
    </location>
</feature>
<dbReference type="PANTHER" id="PTHR13018:SF83">
    <property type="entry name" value="RRM DOMAIN-CONTAINING PROTEIN"/>
    <property type="match status" value="1"/>
</dbReference>
<feature type="transmembrane region" description="Helical" evidence="3">
    <location>
        <begin position="649"/>
        <end position="668"/>
    </location>
</feature>
<feature type="transmembrane region" description="Helical" evidence="3">
    <location>
        <begin position="763"/>
        <end position="783"/>
    </location>
</feature>
<dbReference type="GO" id="GO:0005227">
    <property type="term" value="F:calcium-activated cation channel activity"/>
    <property type="evidence" value="ECO:0007669"/>
    <property type="project" value="InterPro"/>
</dbReference>
<reference evidence="5" key="1">
    <citation type="journal article" date="2006" name="PLoS Biol.">
        <title>Macronuclear genome sequence of the ciliate Tetrahymena thermophila, a model eukaryote.</title>
        <authorList>
            <person name="Eisen J.A."/>
            <person name="Coyne R.S."/>
            <person name="Wu M."/>
            <person name="Wu D."/>
            <person name="Thiagarajan M."/>
            <person name="Wortman J.R."/>
            <person name="Badger J.H."/>
            <person name="Ren Q."/>
            <person name="Amedeo P."/>
            <person name="Jones K.M."/>
            <person name="Tallon L.J."/>
            <person name="Delcher A.L."/>
            <person name="Salzberg S.L."/>
            <person name="Silva J.C."/>
            <person name="Haas B.J."/>
            <person name="Majoros W.H."/>
            <person name="Farzad M."/>
            <person name="Carlton J.M."/>
            <person name="Smith R.K. Jr."/>
            <person name="Garg J."/>
            <person name="Pearlman R.E."/>
            <person name="Karrer K.M."/>
            <person name="Sun L."/>
            <person name="Manning G."/>
            <person name="Elde N.C."/>
            <person name="Turkewitz A.P."/>
            <person name="Asai D.J."/>
            <person name="Wilkes D.E."/>
            <person name="Wang Y."/>
            <person name="Cai H."/>
            <person name="Collins K."/>
            <person name="Stewart B.A."/>
            <person name="Lee S.R."/>
            <person name="Wilamowska K."/>
            <person name="Weinberg Z."/>
            <person name="Ruzzo W.L."/>
            <person name="Wloga D."/>
            <person name="Gaertig J."/>
            <person name="Frankel J."/>
            <person name="Tsao C.-C."/>
            <person name="Gorovsky M.A."/>
            <person name="Keeling P.J."/>
            <person name="Waller R.F."/>
            <person name="Patron N.J."/>
            <person name="Cherry J.M."/>
            <person name="Stover N.A."/>
            <person name="Krieger C.J."/>
            <person name="del Toro C."/>
            <person name="Ryder H.F."/>
            <person name="Williamson S.C."/>
            <person name="Barbeau R.A."/>
            <person name="Hamilton E.P."/>
            <person name="Orias E."/>
        </authorList>
    </citation>
    <scope>NUCLEOTIDE SEQUENCE [LARGE SCALE GENOMIC DNA]</scope>
    <source>
        <strain evidence="5">SB210</strain>
    </source>
</reference>
<evidence type="ECO:0000256" key="1">
    <source>
        <dbReference type="SAM" id="Coils"/>
    </source>
</evidence>
<feature type="transmembrane region" description="Helical" evidence="3">
    <location>
        <begin position="518"/>
        <end position="540"/>
    </location>
</feature>
<evidence type="ECO:0000313" key="4">
    <source>
        <dbReference type="EMBL" id="EAS04169.2"/>
    </source>
</evidence>
<keyword evidence="3 4" id="KW-0812">Transmembrane</keyword>
<feature type="region of interest" description="Disordered" evidence="2">
    <location>
        <begin position="1"/>
        <end position="66"/>
    </location>
</feature>
<keyword evidence="3" id="KW-1133">Transmembrane helix</keyword>
<feature type="compositionally biased region" description="Polar residues" evidence="2">
    <location>
        <begin position="1"/>
        <end position="31"/>
    </location>
</feature>
<protein>
    <submittedName>
        <fullName evidence="4">Transmembrane protein, putative</fullName>
    </submittedName>
</protein>
<feature type="transmembrane region" description="Helical" evidence="3">
    <location>
        <begin position="719"/>
        <end position="743"/>
    </location>
</feature>
<keyword evidence="5" id="KW-1185">Reference proteome</keyword>
<gene>
    <name evidence="4" type="ORF">TTHERM_00533920</name>
</gene>
<dbReference type="RefSeq" id="XP_001024414.2">
    <property type="nucleotide sequence ID" value="XM_001024414.2"/>
</dbReference>
<name>Q247X6_TETTS</name>
<accession>Q247X6</accession>
<dbReference type="eggNOG" id="ENOG502SEJF">
    <property type="taxonomic scope" value="Eukaryota"/>
</dbReference>
<evidence type="ECO:0000256" key="2">
    <source>
        <dbReference type="SAM" id="MobiDB-lite"/>
    </source>
</evidence>
<dbReference type="InParanoid" id="Q247X6"/>
<feature type="transmembrane region" description="Helical" evidence="3">
    <location>
        <begin position="602"/>
        <end position="629"/>
    </location>
</feature>
<proteinExistence type="predicted"/>
<feature type="region of interest" description="Disordered" evidence="2">
    <location>
        <begin position="104"/>
        <end position="144"/>
    </location>
</feature>
<dbReference type="HOGENOM" id="CLU_276418_0_0_1"/>
<organism evidence="4 5">
    <name type="scientific">Tetrahymena thermophila (strain SB210)</name>
    <dbReference type="NCBI Taxonomy" id="312017"/>
    <lineage>
        <taxon>Eukaryota</taxon>
        <taxon>Sar</taxon>
        <taxon>Alveolata</taxon>
        <taxon>Ciliophora</taxon>
        <taxon>Intramacronucleata</taxon>
        <taxon>Oligohymenophorea</taxon>
        <taxon>Hymenostomatida</taxon>
        <taxon>Tetrahymenina</taxon>
        <taxon>Tetrahymenidae</taxon>
        <taxon>Tetrahymena</taxon>
    </lineage>
</organism>
<dbReference type="KEGG" id="tet:TTHERM_00533920"/>